<accession>A0A4W4DXA0</accession>
<keyword evidence="7 9" id="KW-0675">Receptor</keyword>
<protein>
    <recommendedName>
        <fullName evidence="11">G-protein coupled receptors family 1 profile domain-containing protein</fullName>
    </recommendedName>
</protein>
<evidence type="ECO:0000256" key="6">
    <source>
        <dbReference type="ARBA" id="ARBA00023136"/>
    </source>
</evidence>
<evidence type="ECO:0000256" key="5">
    <source>
        <dbReference type="ARBA" id="ARBA00023040"/>
    </source>
</evidence>
<evidence type="ECO:0000256" key="8">
    <source>
        <dbReference type="ARBA" id="ARBA00023224"/>
    </source>
</evidence>
<feature type="transmembrane region" description="Helical" evidence="10">
    <location>
        <begin position="36"/>
        <end position="60"/>
    </location>
</feature>
<dbReference type="GO" id="GO:0001594">
    <property type="term" value="F:trace-amine receptor activity"/>
    <property type="evidence" value="ECO:0007669"/>
    <property type="project" value="TreeGrafter"/>
</dbReference>
<reference evidence="12" key="3">
    <citation type="submission" date="2020-05" db="EMBL/GenBank/DDBJ databases">
        <title>Electrophorus electricus (electric eel) genome, fEleEle1, primary haplotype.</title>
        <authorList>
            <person name="Myers G."/>
            <person name="Meyer A."/>
            <person name="Fedrigo O."/>
            <person name="Formenti G."/>
            <person name="Rhie A."/>
            <person name="Tracey A."/>
            <person name="Sims Y."/>
            <person name="Jarvis E.D."/>
        </authorList>
    </citation>
    <scope>NUCLEOTIDE SEQUENCE [LARGE SCALE GENOMIC DNA]</scope>
</reference>
<evidence type="ECO:0000256" key="1">
    <source>
        <dbReference type="ARBA" id="ARBA00004651"/>
    </source>
</evidence>
<evidence type="ECO:0000313" key="12">
    <source>
        <dbReference type="Ensembl" id="ENSEEEP00000003958.2"/>
    </source>
</evidence>
<dbReference type="PANTHER" id="PTHR24249">
    <property type="entry name" value="HISTAMINE RECEPTOR-RELATED G-PROTEIN COUPLED RECEPTOR"/>
    <property type="match status" value="1"/>
</dbReference>
<keyword evidence="5 9" id="KW-0297">G-protein coupled receptor</keyword>
<feature type="transmembrane region" description="Helical" evidence="10">
    <location>
        <begin position="101"/>
        <end position="131"/>
    </location>
</feature>
<dbReference type="InterPro" id="IPR050569">
    <property type="entry name" value="TAAR"/>
</dbReference>
<dbReference type="CDD" id="cd15055">
    <property type="entry name" value="7tmA_TAARs"/>
    <property type="match status" value="1"/>
</dbReference>
<dbReference type="PANTHER" id="PTHR24249:SF381">
    <property type="entry name" value="TRACE AMINE ASSOCIATED RECEPTOR 19P-RELATED"/>
    <property type="match status" value="1"/>
</dbReference>
<dbReference type="Proteomes" id="UP000314983">
    <property type="component" value="Chromosome 17"/>
</dbReference>
<keyword evidence="4 10" id="KW-1133">Transmembrane helix</keyword>
<evidence type="ECO:0000256" key="3">
    <source>
        <dbReference type="ARBA" id="ARBA00022692"/>
    </source>
</evidence>
<dbReference type="GO" id="GO:0005886">
    <property type="term" value="C:plasma membrane"/>
    <property type="evidence" value="ECO:0007669"/>
    <property type="project" value="UniProtKB-SubCell"/>
</dbReference>
<feature type="transmembrane region" description="Helical" evidence="10">
    <location>
        <begin position="72"/>
        <end position="95"/>
    </location>
</feature>
<keyword evidence="6 10" id="KW-0472">Membrane</keyword>
<keyword evidence="2" id="KW-1003">Cell membrane</keyword>
<evidence type="ECO:0000256" key="4">
    <source>
        <dbReference type="ARBA" id="ARBA00022989"/>
    </source>
</evidence>
<dbReference type="GeneTree" id="ENSGT01050000244823"/>
<dbReference type="InterPro" id="IPR000276">
    <property type="entry name" value="GPCR_Rhodpsn"/>
</dbReference>
<sequence>MEILRSGFQFSYDIQYCFPGNNSSCRKEVRTGTGNILLFTLLSCISVCTVFLNMLVIISISHFKQLHTPTNLLVLSLAVADLLVGLIVMPVNVMGLIDNCWYLGTMACIVIPLTNALSTSASLCSMTLIAVDRYIAVNDPLNYSTKITVCKTSVFIIFGWSYCLLYVFAFLYFNDHLLPSQIIIRCHGECVLYVKYPWMIVDLIVMFITPCSIILILYSFIFNVARRQTQAVRSVLNSTSNRQGNKVSNTSETKAAKTLGIVVCVYLACWIPFYLSSLSVESMSSLSLVWTVFGWLAYINSSMNPLIYAIFYPWFRASAKYIVTCRTLESSSSRFNLFQEHF</sequence>
<name>A0A4W4DXA0_ELEEL</name>
<comment type="subcellular location">
    <subcellularLocation>
        <location evidence="1">Cell membrane</location>
        <topology evidence="1">Multi-pass membrane protein</topology>
    </subcellularLocation>
</comment>
<dbReference type="Pfam" id="PF00001">
    <property type="entry name" value="7tm_1"/>
    <property type="match status" value="1"/>
</dbReference>
<proteinExistence type="inferred from homology"/>
<dbReference type="PRINTS" id="PR00237">
    <property type="entry name" value="GPCRRHODOPSN"/>
</dbReference>
<dbReference type="Gene3D" id="1.20.1070.10">
    <property type="entry name" value="Rhodopsin 7-helix transmembrane proteins"/>
    <property type="match status" value="1"/>
</dbReference>
<evidence type="ECO:0000313" key="13">
    <source>
        <dbReference type="Proteomes" id="UP000314983"/>
    </source>
</evidence>
<evidence type="ECO:0000256" key="2">
    <source>
        <dbReference type="ARBA" id="ARBA00022475"/>
    </source>
</evidence>
<dbReference type="SUPFAM" id="SSF81321">
    <property type="entry name" value="Family A G protein-coupled receptor-like"/>
    <property type="match status" value="1"/>
</dbReference>
<reference evidence="13" key="1">
    <citation type="journal article" date="2014" name="Science">
        <title>Nonhuman genetics. Genomic basis for the convergent evolution of electric organs.</title>
        <authorList>
            <person name="Gallant J.R."/>
            <person name="Traeger L.L."/>
            <person name="Volkening J.D."/>
            <person name="Moffett H."/>
            <person name="Chen P.H."/>
            <person name="Novina C.D."/>
            <person name="Phillips G.N.Jr."/>
            <person name="Anand R."/>
            <person name="Wells G.B."/>
            <person name="Pinch M."/>
            <person name="Guth R."/>
            <person name="Unguez G.A."/>
            <person name="Albert J.S."/>
            <person name="Zakon H.H."/>
            <person name="Samanta M.P."/>
            <person name="Sussman M.R."/>
        </authorList>
    </citation>
    <scope>NUCLEOTIDE SEQUENCE [LARGE SCALE GENOMIC DNA]</scope>
</reference>
<reference evidence="12" key="5">
    <citation type="submission" date="2025-09" db="UniProtKB">
        <authorList>
            <consortium name="Ensembl"/>
        </authorList>
    </citation>
    <scope>IDENTIFICATION</scope>
</reference>
<feature type="transmembrane region" description="Helical" evidence="10">
    <location>
        <begin position="255"/>
        <end position="275"/>
    </location>
</feature>
<dbReference type="PROSITE" id="PS50262">
    <property type="entry name" value="G_PROTEIN_RECEP_F1_2"/>
    <property type="match status" value="1"/>
</dbReference>
<reference evidence="12" key="4">
    <citation type="submission" date="2025-08" db="UniProtKB">
        <authorList>
            <consortium name="Ensembl"/>
        </authorList>
    </citation>
    <scope>IDENTIFICATION</scope>
</reference>
<dbReference type="InterPro" id="IPR017452">
    <property type="entry name" value="GPCR_Rhodpsn_7TM"/>
</dbReference>
<dbReference type="PROSITE" id="PS00237">
    <property type="entry name" value="G_PROTEIN_RECEP_F1_1"/>
    <property type="match status" value="1"/>
</dbReference>
<evidence type="ECO:0000256" key="10">
    <source>
        <dbReference type="SAM" id="Phobius"/>
    </source>
</evidence>
<gene>
    <name evidence="12" type="primary">MCHR2</name>
</gene>
<feature type="transmembrane region" description="Helical" evidence="10">
    <location>
        <begin position="152"/>
        <end position="173"/>
    </location>
</feature>
<evidence type="ECO:0000259" key="11">
    <source>
        <dbReference type="PROSITE" id="PS50262"/>
    </source>
</evidence>
<evidence type="ECO:0000256" key="9">
    <source>
        <dbReference type="RuleBase" id="RU000688"/>
    </source>
</evidence>
<keyword evidence="3 9" id="KW-0812">Transmembrane</keyword>
<feature type="domain" description="G-protein coupled receptors family 1 profile" evidence="11">
    <location>
        <begin position="52"/>
        <end position="308"/>
    </location>
</feature>
<feature type="transmembrane region" description="Helical" evidence="10">
    <location>
        <begin position="203"/>
        <end position="225"/>
    </location>
</feature>
<feature type="transmembrane region" description="Helical" evidence="10">
    <location>
        <begin position="287"/>
        <end position="311"/>
    </location>
</feature>
<dbReference type="AlphaFoldDB" id="A0A4W4DXA0"/>
<evidence type="ECO:0000256" key="7">
    <source>
        <dbReference type="ARBA" id="ARBA00023170"/>
    </source>
</evidence>
<dbReference type="SMART" id="SM01381">
    <property type="entry name" value="7TM_GPCR_Srsx"/>
    <property type="match status" value="1"/>
</dbReference>
<reference evidence="13" key="2">
    <citation type="journal article" date="2017" name="Sci. Adv.">
        <title>A tail of two voltages: Proteomic comparison of the three electric organs of the electric eel.</title>
        <authorList>
            <person name="Traeger L.L."/>
            <person name="Sabat G."/>
            <person name="Barrett-Wilt G.A."/>
            <person name="Wells G.B."/>
            <person name="Sussman M.R."/>
        </authorList>
    </citation>
    <scope>NUCLEOTIDE SEQUENCE [LARGE SCALE GENOMIC DNA]</scope>
</reference>
<dbReference type="Ensembl" id="ENSEEET00000004014.2">
    <property type="protein sequence ID" value="ENSEEEP00000003958.2"/>
    <property type="gene ID" value="ENSEEEG00000025727.1"/>
</dbReference>
<keyword evidence="8 9" id="KW-0807">Transducer</keyword>
<keyword evidence="13" id="KW-1185">Reference proteome</keyword>
<comment type="similarity">
    <text evidence="9">Belongs to the G-protein coupled receptor 1 family.</text>
</comment>
<organism evidence="12 13">
    <name type="scientific">Electrophorus electricus</name>
    <name type="common">Electric eel</name>
    <name type="synonym">Gymnotus electricus</name>
    <dbReference type="NCBI Taxonomy" id="8005"/>
    <lineage>
        <taxon>Eukaryota</taxon>
        <taxon>Metazoa</taxon>
        <taxon>Chordata</taxon>
        <taxon>Craniata</taxon>
        <taxon>Vertebrata</taxon>
        <taxon>Euteleostomi</taxon>
        <taxon>Actinopterygii</taxon>
        <taxon>Neopterygii</taxon>
        <taxon>Teleostei</taxon>
        <taxon>Ostariophysi</taxon>
        <taxon>Gymnotiformes</taxon>
        <taxon>Gymnotoidei</taxon>
        <taxon>Gymnotidae</taxon>
        <taxon>Electrophorus</taxon>
    </lineage>
</organism>